<gene>
    <name evidence="2" type="ORF">IFE08_04065</name>
</gene>
<evidence type="ECO:0008006" key="4">
    <source>
        <dbReference type="Google" id="ProtNLM"/>
    </source>
</evidence>
<name>A0A7S6WRA8_9SPIR</name>
<reference evidence="2 3" key="1">
    <citation type="submission" date="2020-09" db="EMBL/GenBank/DDBJ databases">
        <title>Characterization of Treponema spp. from bovine digital dermatitis in Korea.</title>
        <authorList>
            <person name="Espiritu H.M."/>
            <person name="Cho Y.I."/>
            <person name="Mamuad L."/>
        </authorList>
    </citation>
    <scope>NUCLEOTIDE SEQUENCE [LARGE SCALE GENOMIC DNA]</scope>
    <source>
        <strain evidence="2 3">KS1</strain>
    </source>
</reference>
<proteinExistence type="predicted"/>
<evidence type="ECO:0000313" key="3">
    <source>
        <dbReference type="Proteomes" id="UP000593915"/>
    </source>
</evidence>
<organism evidence="2 3">
    <name type="scientific">Treponema pedis</name>
    <dbReference type="NCBI Taxonomy" id="409322"/>
    <lineage>
        <taxon>Bacteria</taxon>
        <taxon>Pseudomonadati</taxon>
        <taxon>Spirochaetota</taxon>
        <taxon>Spirochaetia</taxon>
        <taxon>Spirochaetales</taxon>
        <taxon>Treponemataceae</taxon>
        <taxon>Treponema</taxon>
    </lineage>
</organism>
<dbReference type="Proteomes" id="UP000593915">
    <property type="component" value="Chromosome"/>
</dbReference>
<feature type="signal peptide" evidence="1">
    <location>
        <begin position="1"/>
        <end position="21"/>
    </location>
</feature>
<feature type="chain" id="PRO_5032363080" description="Lipoprotein" evidence="1">
    <location>
        <begin position="22"/>
        <end position="148"/>
    </location>
</feature>
<evidence type="ECO:0000313" key="2">
    <source>
        <dbReference type="EMBL" id="QOW61569.1"/>
    </source>
</evidence>
<keyword evidence="1" id="KW-0732">Signal</keyword>
<accession>A0A7S6WRA8</accession>
<protein>
    <recommendedName>
        <fullName evidence="4">Lipoprotein</fullName>
    </recommendedName>
</protein>
<evidence type="ECO:0000256" key="1">
    <source>
        <dbReference type="SAM" id="SignalP"/>
    </source>
</evidence>
<sequence length="148" mass="17149">MHRTKIILNLLALLCAFLLFSCKTVDENKKDSASVKAVDVSKYKSLAETLTKECPVMLDEFTRRDLVVFSEKENAMYYYYTVVVMQKEDFTEGEIIEAEKMMKKMFPMHLKMNPNVQQFKNDNITVVNVVKDKNGVQVLKIVTTSNEY</sequence>
<dbReference type="RefSeq" id="WP_194077067.1">
    <property type="nucleotide sequence ID" value="NZ_CP061839.1"/>
</dbReference>
<dbReference type="EMBL" id="CP061839">
    <property type="protein sequence ID" value="QOW61569.1"/>
    <property type="molecule type" value="Genomic_DNA"/>
</dbReference>
<dbReference type="AlphaFoldDB" id="A0A7S6WRA8"/>
<dbReference type="PROSITE" id="PS51257">
    <property type="entry name" value="PROKAR_LIPOPROTEIN"/>
    <property type="match status" value="1"/>
</dbReference>